<evidence type="ECO:0008006" key="2">
    <source>
        <dbReference type="Google" id="ProtNLM"/>
    </source>
</evidence>
<dbReference type="AlphaFoldDB" id="A0A5J4PNF3"/>
<gene>
    <name evidence="1" type="ORF">EZS27_038077</name>
</gene>
<evidence type="ECO:0000313" key="1">
    <source>
        <dbReference type="EMBL" id="KAA6310652.1"/>
    </source>
</evidence>
<organism evidence="1">
    <name type="scientific">termite gut metagenome</name>
    <dbReference type="NCBI Taxonomy" id="433724"/>
    <lineage>
        <taxon>unclassified sequences</taxon>
        <taxon>metagenomes</taxon>
        <taxon>organismal metagenomes</taxon>
    </lineage>
</organism>
<feature type="non-terminal residue" evidence="1">
    <location>
        <position position="290"/>
    </location>
</feature>
<name>A0A5J4PNF3_9ZZZZ</name>
<dbReference type="PANTHER" id="PTHR35810">
    <property type="entry name" value="CYTOPLASMIC PROTEIN-RELATED"/>
    <property type="match status" value="1"/>
</dbReference>
<proteinExistence type="predicted"/>
<accession>A0A5J4PNF3</accession>
<dbReference type="PANTHER" id="PTHR35810:SF1">
    <property type="entry name" value="CYTOPLASMIC PROTEIN"/>
    <property type="match status" value="1"/>
</dbReference>
<comment type="caution">
    <text evidence="1">The sequence shown here is derived from an EMBL/GenBank/DDBJ whole genome shotgun (WGS) entry which is preliminary data.</text>
</comment>
<reference evidence="1" key="1">
    <citation type="submission" date="2019-03" db="EMBL/GenBank/DDBJ databases">
        <title>Single cell metagenomics reveals metabolic interactions within the superorganism composed of flagellate Streblomastix strix and complex community of Bacteroidetes bacteria on its surface.</title>
        <authorList>
            <person name="Treitli S.C."/>
            <person name="Kolisko M."/>
            <person name="Husnik F."/>
            <person name="Keeling P."/>
            <person name="Hampl V."/>
        </authorList>
    </citation>
    <scope>NUCLEOTIDE SEQUENCE</scope>
    <source>
        <strain evidence="1">STM</strain>
    </source>
</reference>
<sequence length="290" mass="33595">MPKNKLQIRNSTAEFLIFTNQAKEDGIEVRVQDETIWLSQKLMAVLFDCSTDNISLHLKNIFKENELDENSVTEDFSVTASDGKTYKTKHYNLDAIIAVGYRVNSKRATAFRQWATSILRDYAIRGYVLDRKRMENGAFLGEDYFEHLLAEIREIRLSERRFYQKITDIYATAMDYNKDAVTTKEFFAKVQNKLHYAIHGHTAAELIVARANADKEHMGLTSWEKSPHGKILKIDVSIAKNYLNESELKSLGRIVNAYLDLAEDRAKKHIPMTMEDWAKRLDKFLEADDR</sequence>
<dbReference type="Pfam" id="PF13310">
    <property type="entry name" value="Virulence_RhuM"/>
    <property type="match status" value="1"/>
</dbReference>
<dbReference type="EMBL" id="SNRY01007317">
    <property type="protein sequence ID" value="KAA6310652.1"/>
    <property type="molecule type" value="Genomic_DNA"/>
</dbReference>
<protein>
    <recommendedName>
        <fullName evidence="2">Bro-N domain-containing protein</fullName>
    </recommendedName>
</protein>
<dbReference type="InterPro" id="IPR011204">
    <property type="entry name" value="Virulence_RhuM-like"/>
</dbReference>